<name>A0A372ZSF8_9ACTN</name>
<proteinExistence type="predicted"/>
<feature type="region of interest" description="Disordered" evidence="1">
    <location>
        <begin position="289"/>
        <end position="310"/>
    </location>
</feature>
<dbReference type="Proteomes" id="UP000263377">
    <property type="component" value="Unassembled WGS sequence"/>
</dbReference>
<feature type="region of interest" description="Disordered" evidence="1">
    <location>
        <begin position="52"/>
        <end position="104"/>
    </location>
</feature>
<accession>A0A372ZSF8</accession>
<dbReference type="Pfam" id="PF00668">
    <property type="entry name" value="Condensation"/>
    <property type="match status" value="1"/>
</dbReference>
<dbReference type="AlphaFoldDB" id="A0A372ZSF8"/>
<evidence type="ECO:0000313" key="3">
    <source>
        <dbReference type="EMBL" id="RGD58320.1"/>
    </source>
</evidence>
<dbReference type="Gene3D" id="3.30.559.30">
    <property type="entry name" value="Nonribosomal peptide synthetase, condensation domain"/>
    <property type="match status" value="1"/>
</dbReference>
<feature type="domain" description="Condensation" evidence="2">
    <location>
        <begin position="146"/>
        <end position="458"/>
    </location>
</feature>
<evidence type="ECO:0000256" key="1">
    <source>
        <dbReference type="SAM" id="MobiDB-lite"/>
    </source>
</evidence>
<dbReference type="EMBL" id="QVIG01000001">
    <property type="protein sequence ID" value="RGD58320.1"/>
    <property type="molecule type" value="Genomic_DNA"/>
</dbReference>
<gene>
    <name evidence="3" type="ORF">DR950_11450</name>
</gene>
<sequence>MIRASRPPGGRRSCAISPFPRMAGPRRVRGASRAIGINLDIKILHIKRLLEAPKPPTAAGRGRPHDPRRAAGGAPHSPQQHPRSQRTGTTPRRHDHRTTESRSVTTRQLLELAFSSGRTGAGPATWGQRAIWDAVRRLPPADAPRCNIATAAPLDPGLPLPVLLAALERLLHLHDSLHTRLLPDEAGGLRQLVDGEGALDVHLWPAGEHEDPAELGTRLHEELAAQPFDTATQWPVRVGAVTAGGLVRHISLVLSHTAVDGSGMSRLVADLSALCLGSSPEELAELREPSQQPLEEAEFQTSERGLRRDAGARKQFVRKLRLGPPRLFPSRPLLPTTAEPARFPNAVLRSPALPRAVERVAARHRVSTGSVLLAATAAMTARLAGSTEAVLNVVVNNRFLPELANAVGVIAGDGLFHLPDATAEFGEVVRRTHAAAIGTYRHAYYDRLALAAEIDRLTAEGVQLADRSCVFNDTRELLPAPAAPGEEHTTLSWPVDFEPRPGLTYALDALQSAEALSLAMTADPAVLPRPAMERFLYGIEELILTEAAAPTDGAAVRA</sequence>
<dbReference type="GO" id="GO:0008610">
    <property type="term" value="P:lipid biosynthetic process"/>
    <property type="evidence" value="ECO:0007669"/>
    <property type="project" value="UniProtKB-ARBA"/>
</dbReference>
<protein>
    <submittedName>
        <fullName evidence="3">Non-ribosomal peptide synthetase condensation domain protein</fullName>
    </submittedName>
</protein>
<dbReference type="Gene3D" id="3.30.559.10">
    <property type="entry name" value="Chloramphenicol acetyltransferase-like domain"/>
    <property type="match status" value="1"/>
</dbReference>
<comment type="caution">
    <text evidence="3">The sequence shown here is derived from an EMBL/GenBank/DDBJ whole genome shotgun (WGS) entry which is preliminary data.</text>
</comment>
<reference evidence="3 4" key="1">
    <citation type="submission" date="2018-08" db="EMBL/GenBank/DDBJ databases">
        <title>Diversity &amp; Physiological Properties of Lignin-Decomposing Actinobacteria from Soil.</title>
        <authorList>
            <person name="Roh S.G."/>
            <person name="Kim S.B."/>
        </authorList>
    </citation>
    <scope>NUCLEOTIDE SEQUENCE [LARGE SCALE GENOMIC DNA]</scope>
    <source>
        <strain evidence="3 4">MMS17-GH009</strain>
    </source>
</reference>
<dbReference type="SUPFAM" id="SSF52777">
    <property type="entry name" value="CoA-dependent acyltransferases"/>
    <property type="match status" value="2"/>
</dbReference>
<dbReference type="InterPro" id="IPR001242">
    <property type="entry name" value="Condensation_dom"/>
</dbReference>
<evidence type="ECO:0000259" key="2">
    <source>
        <dbReference type="Pfam" id="PF00668"/>
    </source>
</evidence>
<dbReference type="GO" id="GO:0003824">
    <property type="term" value="F:catalytic activity"/>
    <property type="evidence" value="ECO:0007669"/>
    <property type="project" value="InterPro"/>
</dbReference>
<feature type="compositionally biased region" description="Polar residues" evidence="1">
    <location>
        <begin position="77"/>
        <end position="90"/>
    </location>
</feature>
<feature type="compositionally biased region" description="Polar residues" evidence="1">
    <location>
        <begin position="289"/>
        <end position="303"/>
    </location>
</feature>
<dbReference type="InterPro" id="IPR023213">
    <property type="entry name" value="CAT-like_dom_sf"/>
</dbReference>
<evidence type="ECO:0000313" key="4">
    <source>
        <dbReference type="Proteomes" id="UP000263377"/>
    </source>
</evidence>
<organism evidence="3 4">
    <name type="scientific">Kitasatospora xanthocidica</name>
    <dbReference type="NCBI Taxonomy" id="83382"/>
    <lineage>
        <taxon>Bacteria</taxon>
        <taxon>Bacillati</taxon>
        <taxon>Actinomycetota</taxon>
        <taxon>Actinomycetes</taxon>
        <taxon>Kitasatosporales</taxon>
        <taxon>Streptomycetaceae</taxon>
        <taxon>Kitasatospora</taxon>
    </lineage>
</organism>
<feature type="region of interest" description="Disordered" evidence="1">
    <location>
        <begin position="1"/>
        <end position="27"/>
    </location>
</feature>
<keyword evidence="4" id="KW-1185">Reference proteome</keyword>